<accession>A0A9P1GVI5</accession>
<evidence type="ECO:0000256" key="1">
    <source>
        <dbReference type="SAM" id="MobiDB-lite"/>
    </source>
</evidence>
<organism evidence="2 3">
    <name type="scientific">Parascedosporium putredinis</name>
    <dbReference type="NCBI Taxonomy" id="1442378"/>
    <lineage>
        <taxon>Eukaryota</taxon>
        <taxon>Fungi</taxon>
        <taxon>Dikarya</taxon>
        <taxon>Ascomycota</taxon>
        <taxon>Pezizomycotina</taxon>
        <taxon>Sordariomycetes</taxon>
        <taxon>Hypocreomycetidae</taxon>
        <taxon>Microascales</taxon>
        <taxon>Microascaceae</taxon>
        <taxon>Parascedosporium</taxon>
    </lineage>
</organism>
<keyword evidence="3" id="KW-1185">Reference proteome</keyword>
<name>A0A9P1GVI5_9PEZI</name>
<feature type="non-terminal residue" evidence="2">
    <location>
        <position position="1"/>
    </location>
</feature>
<dbReference type="AlphaFoldDB" id="A0A9P1GVI5"/>
<proteinExistence type="predicted"/>
<comment type="caution">
    <text evidence="2">The sequence shown here is derived from an EMBL/GenBank/DDBJ whole genome shotgun (WGS) entry which is preliminary data.</text>
</comment>
<gene>
    <name evidence="2" type="ORF">PPNO1_LOCUS1203</name>
</gene>
<sequence>IPRAQHGPEAPKLVEVDTPRPSEDEPSLKPVKATNDELDQGKGKENEAPATSKLNGKLPEVDDGAMKTIEI</sequence>
<feature type="region of interest" description="Disordered" evidence="1">
    <location>
        <begin position="1"/>
        <end position="71"/>
    </location>
</feature>
<evidence type="ECO:0000313" key="2">
    <source>
        <dbReference type="EMBL" id="CAI4211413.1"/>
    </source>
</evidence>
<feature type="compositionally biased region" description="Basic and acidic residues" evidence="1">
    <location>
        <begin position="12"/>
        <end position="27"/>
    </location>
</feature>
<reference evidence="2" key="1">
    <citation type="submission" date="2022-11" db="EMBL/GenBank/DDBJ databases">
        <authorList>
            <person name="Scott C."/>
            <person name="Bruce N."/>
        </authorList>
    </citation>
    <scope>NUCLEOTIDE SEQUENCE</scope>
</reference>
<dbReference type="EMBL" id="CALLCH030000001">
    <property type="protein sequence ID" value="CAI4211413.1"/>
    <property type="molecule type" value="Genomic_DNA"/>
</dbReference>
<evidence type="ECO:0000313" key="3">
    <source>
        <dbReference type="Proteomes" id="UP000838763"/>
    </source>
</evidence>
<protein>
    <submittedName>
        <fullName evidence="2">Uncharacterized protein</fullName>
    </submittedName>
</protein>
<dbReference type="Proteomes" id="UP000838763">
    <property type="component" value="Unassembled WGS sequence"/>
</dbReference>